<name>A0A6G8AYL3_9LACO</name>
<reference evidence="2 3" key="1">
    <citation type="submission" date="2020-03" db="EMBL/GenBank/DDBJ databases">
        <title>Weissella sp. nov., isolated from Cybister lewisianus.</title>
        <authorList>
            <person name="Hyun D.-W."/>
            <person name="Bae J.-W."/>
        </authorList>
    </citation>
    <scope>NUCLEOTIDE SEQUENCE [LARGE SCALE GENOMIC DNA]</scope>
    <source>
        <strain evidence="2 3">HDW19</strain>
    </source>
</reference>
<gene>
    <name evidence="2" type="ORF">G7084_01285</name>
</gene>
<organism evidence="2 3">
    <name type="scientific">Weissella coleopterorum</name>
    <dbReference type="NCBI Taxonomy" id="2714949"/>
    <lineage>
        <taxon>Bacteria</taxon>
        <taxon>Bacillati</taxon>
        <taxon>Bacillota</taxon>
        <taxon>Bacilli</taxon>
        <taxon>Lactobacillales</taxon>
        <taxon>Lactobacillaceae</taxon>
        <taxon>Weissella</taxon>
    </lineage>
</organism>
<evidence type="ECO:0000313" key="3">
    <source>
        <dbReference type="Proteomes" id="UP000500741"/>
    </source>
</evidence>
<keyword evidence="3" id="KW-1185">Reference proteome</keyword>
<dbReference type="RefSeq" id="WP_166009314.1">
    <property type="nucleotide sequence ID" value="NZ_CP049888.1"/>
</dbReference>
<feature type="domain" description="IrrE N-terminal-like" evidence="1">
    <location>
        <begin position="57"/>
        <end position="178"/>
    </location>
</feature>
<evidence type="ECO:0000259" key="1">
    <source>
        <dbReference type="Pfam" id="PF06114"/>
    </source>
</evidence>
<accession>A0A6G8AYL3</accession>
<dbReference type="InterPro" id="IPR010359">
    <property type="entry name" value="IrrE_HExxH"/>
</dbReference>
<dbReference type="KEGG" id="wco:G7084_01285"/>
<dbReference type="Proteomes" id="UP000500741">
    <property type="component" value="Chromosome"/>
</dbReference>
<dbReference type="Pfam" id="PF06114">
    <property type="entry name" value="Peptidase_M78"/>
    <property type="match status" value="1"/>
</dbReference>
<proteinExistence type="predicted"/>
<dbReference type="EMBL" id="CP049888">
    <property type="protein sequence ID" value="QIL50070.1"/>
    <property type="molecule type" value="Genomic_DNA"/>
</dbReference>
<protein>
    <submittedName>
        <fullName evidence="2">ImmA/IrrE family metallo-endopeptidase</fullName>
    </submittedName>
</protein>
<dbReference type="AlphaFoldDB" id="A0A6G8AYL3"/>
<sequence>MRDKKIDWDKINKAVAQSYVNLDPNTIPFNLFKEIDKIPNFAISSYQDISSILNIDIDTFKDRFHTSSNDAFIRKYHDTSTGKDLYTLFYNDNPSYLTIGRIRFSIAHELGHFYLNHLKDQQTQLDRGGIDKTTYKELEIEANHFASLFLINPIFITDKDDYKRIEKRFDVSSQAARIAFNRFKGFPFIKQYWKRRLKYDSPIKFIPRKNYIEYSPTYGYNTLFESFELSELPFIVCRHCKSLNYTMSSDVKFCPVCSSNKIEIKPKTAKFHETEEQEVFEYKKIPVEGKPSHIKDECPTCGNEVKYEDDFCDVCGLYLINRCAGHSKNEFSYDRTSGDPTYLTIETGFDPTVLDVNSAQFKNNDDFIGCEYPCSGKARYCAKCGSVTTFYLQSLFESWDTEKINSKGVTDEDLPF</sequence>
<dbReference type="Gene3D" id="1.10.10.2910">
    <property type="match status" value="1"/>
</dbReference>
<evidence type="ECO:0000313" key="2">
    <source>
        <dbReference type="EMBL" id="QIL50070.1"/>
    </source>
</evidence>